<accession>A0A4R2CB21</accession>
<feature type="domain" description="Plasmid replication protein C C-terminal" evidence="3">
    <location>
        <begin position="294"/>
        <end position="394"/>
    </location>
</feature>
<dbReference type="Proteomes" id="UP000295351">
    <property type="component" value="Unassembled WGS sequence"/>
</dbReference>
<dbReference type="NCBIfam" id="NF040974">
    <property type="entry name" value="RepABC_RepC"/>
    <property type="match status" value="1"/>
</dbReference>
<proteinExistence type="predicted"/>
<dbReference type="Pfam" id="PF03428">
    <property type="entry name" value="RP-C"/>
    <property type="match status" value="1"/>
</dbReference>
<feature type="region of interest" description="Disordered" evidence="1">
    <location>
        <begin position="247"/>
        <end position="287"/>
    </location>
</feature>
<sequence>MHSGHVTTPFGRRPMTLALVKGQFETANIKRGKSADKWKIYRDACDARSLMGLRDRALAVLNALLSFHPEVELKEDANLIVFPSNAQLSARANGIAGTTLRENLALLVQAGLIHRQDSPNGKRYARKGRDGTIETAYGFSLAPLLARSEELAQMAQQVAEERRRLKIVRERISITRRDIRKLISAGMEEGASGDWGLIEDHYVAAVARLRFAKHATELEGCLDELALLREEIVNMLEDQLISKKTDANDAEYRQHKHNSKPESIHELEPRSEKEQGEPSVSNRERPVEPVRSFPLGMVLRACPEIGMYGPDGAIAHWRDLMAAAVVVRSTLGVSPSAYQEACETMGPENAAVAIACILERAGHINSPGGYLRDLTRKAARGQFSLGPMLMALLRANGKGVPVGNVG</sequence>
<dbReference type="InterPro" id="IPR047611">
    <property type="entry name" value="RepABC_RepC"/>
</dbReference>
<gene>
    <name evidence="4" type="ORF">EV665_12473</name>
</gene>
<name>A0A4R2CB21_SHIGR</name>
<protein>
    <submittedName>
        <fullName evidence="4">Replication initiation protein RepC</fullName>
    </submittedName>
</protein>
<evidence type="ECO:0000259" key="2">
    <source>
        <dbReference type="Pfam" id="PF03428"/>
    </source>
</evidence>
<dbReference type="EMBL" id="SLVX01000024">
    <property type="protein sequence ID" value="TCN36812.1"/>
    <property type="molecule type" value="Genomic_DNA"/>
</dbReference>
<feature type="domain" description="Plasmid replication protein C N-terminal" evidence="2">
    <location>
        <begin position="13"/>
        <end position="186"/>
    </location>
</feature>
<evidence type="ECO:0000313" key="4">
    <source>
        <dbReference type="EMBL" id="TCN36812.1"/>
    </source>
</evidence>
<evidence type="ECO:0000259" key="3">
    <source>
        <dbReference type="Pfam" id="PF11800"/>
    </source>
</evidence>
<keyword evidence="5" id="KW-1185">Reference proteome</keyword>
<dbReference type="NCBIfam" id="NF010396">
    <property type="entry name" value="PRK13824.1"/>
    <property type="match status" value="1"/>
</dbReference>
<comment type="caution">
    <text evidence="4">The sequence shown here is derived from an EMBL/GenBank/DDBJ whole genome shotgun (WGS) entry which is preliminary data.</text>
</comment>
<evidence type="ECO:0000256" key="1">
    <source>
        <dbReference type="SAM" id="MobiDB-lite"/>
    </source>
</evidence>
<dbReference type="AlphaFoldDB" id="A0A4R2CB21"/>
<organism evidence="4 5">
    <name type="scientific">Shinella granuli</name>
    <dbReference type="NCBI Taxonomy" id="323621"/>
    <lineage>
        <taxon>Bacteria</taxon>
        <taxon>Pseudomonadati</taxon>
        <taxon>Pseudomonadota</taxon>
        <taxon>Alphaproteobacteria</taxon>
        <taxon>Hyphomicrobiales</taxon>
        <taxon>Rhizobiaceae</taxon>
        <taxon>Shinella</taxon>
    </lineage>
</organism>
<reference evidence="4 5" key="1">
    <citation type="submission" date="2019-03" db="EMBL/GenBank/DDBJ databases">
        <title>Genomic Encyclopedia of Type Strains, Phase IV (KMG-IV): sequencing the most valuable type-strain genomes for metagenomic binning, comparative biology and taxonomic classification.</title>
        <authorList>
            <person name="Goeker M."/>
        </authorList>
    </citation>
    <scope>NUCLEOTIDE SEQUENCE [LARGE SCALE GENOMIC DNA]</scope>
    <source>
        <strain evidence="4 5">DSM 18401</strain>
    </source>
</reference>
<evidence type="ECO:0000313" key="5">
    <source>
        <dbReference type="Proteomes" id="UP000295351"/>
    </source>
</evidence>
<dbReference type="RefSeq" id="WP_133036350.1">
    <property type="nucleotide sequence ID" value="NZ_BAABEI010000004.1"/>
</dbReference>
<dbReference type="InterPro" id="IPR021760">
    <property type="entry name" value="RepC_C"/>
</dbReference>
<dbReference type="Pfam" id="PF11800">
    <property type="entry name" value="RP-C_C"/>
    <property type="match status" value="1"/>
</dbReference>
<dbReference type="InterPro" id="IPR005090">
    <property type="entry name" value="RepC_N"/>
</dbReference>